<dbReference type="RefSeq" id="WP_051122574.1">
    <property type="nucleotide sequence ID" value="NC_002947.4"/>
</dbReference>
<dbReference type="Proteomes" id="UP000000556">
    <property type="component" value="Chromosome"/>
</dbReference>
<reference evidence="1 2" key="1">
    <citation type="journal article" date="2002" name="Environ. Microbiol.">
        <title>Complete genome sequence and comparative analysis of the metabolically versatile Pseudomonas putida KT2440.</title>
        <authorList>
            <person name="Nelson K.E."/>
            <person name="Weinel C."/>
            <person name="Paulsen I.T."/>
            <person name="Dodson R.J."/>
            <person name="Hilbert H."/>
            <person name="Martins dos Santos V.A."/>
            <person name="Fouts D.E."/>
            <person name="Gill S.R."/>
            <person name="Pop M."/>
            <person name="Holmes M."/>
            <person name="Brinkac L."/>
            <person name="Beanan M."/>
            <person name="DeBoy R.T."/>
            <person name="Daugherty S."/>
            <person name="Kolonay J."/>
            <person name="Madupu R."/>
            <person name="Nelson W."/>
            <person name="White O."/>
            <person name="Peterson J."/>
            <person name="Khouri H."/>
            <person name="Hance I."/>
            <person name="Chris Lee P."/>
            <person name="Holtzapple E."/>
            <person name="Scanlan D."/>
            <person name="Tran K."/>
            <person name="Moazzez A."/>
            <person name="Utterback T."/>
            <person name="Rizzo M."/>
            <person name="Lee K."/>
            <person name="Kosack D."/>
            <person name="Moestl D."/>
            <person name="Wedler H."/>
            <person name="Lauber J."/>
            <person name="Stjepandic D."/>
            <person name="Hoheisel J."/>
            <person name="Straetz M."/>
            <person name="Heim S."/>
            <person name="Kiewitz C."/>
            <person name="Eisen J.A."/>
            <person name="Timmis K.N."/>
            <person name="Dusterhoft A."/>
            <person name="Tummler B."/>
            <person name="Fraser C.M."/>
        </authorList>
    </citation>
    <scope>NUCLEOTIDE SEQUENCE [LARGE SCALE GENOMIC DNA]</scope>
    <source>
        <strain evidence="2">ATCC 47054 / DSM 6125 / CFBP 8728 / NCIMB 11950 / KT2440</strain>
    </source>
</reference>
<name>A0A140FWG6_PSEPK</name>
<accession>A0A140FWG6</accession>
<dbReference type="AlphaFoldDB" id="A0A140FWG6"/>
<dbReference type="BioCyc" id="PPUT160488:G1G01-3928-MONOMER"/>
<keyword evidence="2" id="KW-1185">Reference proteome</keyword>
<evidence type="ECO:0000313" key="1">
    <source>
        <dbReference type="EMBL" id="AMM02949.1"/>
    </source>
</evidence>
<reference evidence="1 2" key="2">
    <citation type="journal article" date="2016" name="Environ. Microbiol.">
        <title>The revisited genome of Pseudomonas putida KT2440 enlightens its value as a robust metabolic chassis.</title>
        <authorList>
            <person name="Belda E."/>
            <person name="van Heck R.G."/>
            <person name="Lopez-Sanchez M.J."/>
            <person name="Cruveiller S."/>
            <person name="Barbe V."/>
            <person name="Fraser C."/>
            <person name="Klenk H.P."/>
            <person name="Petersen J."/>
            <person name="Morgat A."/>
            <person name="Nikel P.I."/>
            <person name="Vallenet D."/>
            <person name="Rouy Z."/>
            <person name="Sekowska A."/>
            <person name="Martins Dos Santos V.A."/>
            <person name="de Lorenzo V."/>
            <person name="Danchin A."/>
            <person name="Medigue C."/>
        </authorList>
    </citation>
    <scope>NUCLEOTIDE SEQUENCE [LARGE SCALE GENOMIC DNA]</scope>
    <source>
        <strain evidence="2">ATCC 47054 / DSM 6125 / CFBP 8728 / NCIMB 11950 / KT2440</strain>
    </source>
</reference>
<dbReference type="EMBL" id="AE015451">
    <property type="protein sequence ID" value="AMM02949.1"/>
    <property type="molecule type" value="Genomic_DNA"/>
</dbReference>
<dbReference type="OrthoDB" id="3523981at2"/>
<proteinExistence type="predicted"/>
<protein>
    <submittedName>
        <fullName evidence="1">Uncharacterized protein</fullName>
    </submittedName>
</protein>
<dbReference type="KEGG" id="ppu:PP_5614"/>
<organism evidence="1 2">
    <name type="scientific">Pseudomonas putida (strain ATCC 47054 / DSM 6125 / CFBP 8728 / NCIMB 11950 / KT2440)</name>
    <dbReference type="NCBI Taxonomy" id="160488"/>
    <lineage>
        <taxon>Bacteria</taxon>
        <taxon>Pseudomonadati</taxon>
        <taxon>Pseudomonadota</taxon>
        <taxon>Gammaproteobacteria</taxon>
        <taxon>Pseudomonadales</taxon>
        <taxon>Pseudomonadaceae</taxon>
        <taxon>Pseudomonas</taxon>
    </lineage>
</organism>
<gene>
    <name evidence="1" type="ordered locus">PP_5614</name>
</gene>
<sequence length="151" mass="16685">MARIIKKPGDLLRFPLSEAGHHGYCQWLADGTARVFLAATAEELTAAEILSLPVAFRVWIYKDTPGRYGWEKAGKADIPKEFSQPQRYAKKDTISGALSIYFEGVETPATAAEVKGLETAAVWAHPHIVERLEARLAGRESMSMRSIQIEG</sequence>
<evidence type="ECO:0000313" key="2">
    <source>
        <dbReference type="Proteomes" id="UP000000556"/>
    </source>
</evidence>